<dbReference type="AlphaFoldDB" id="S9QM29"/>
<accession>S9QM29</accession>
<evidence type="ECO:0000313" key="3">
    <source>
        <dbReference type="Proteomes" id="UP000011682"/>
    </source>
</evidence>
<dbReference type="RefSeq" id="WP_002632689.1">
    <property type="nucleotide sequence ID" value="NZ_ANAH02000039.1"/>
</dbReference>
<dbReference type="InterPro" id="IPR036866">
    <property type="entry name" value="RibonucZ/Hydroxyglut_hydro"/>
</dbReference>
<dbReference type="InterPro" id="IPR001279">
    <property type="entry name" value="Metallo-B-lactamas"/>
</dbReference>
<evidence type="ECO:0000259" key="1">
    <source>
        <dbReference type="Pfam" id="PF12706"/>
    </source>
</evidence>
<proteinExistence type="predicted"/>
<sequence>MAALLTHLHPDHADPVALKDALAPGAPVFRPRAAVGGEADLALTAYAEAAFANDALFHGDWWRIARRYGPSDLAFLPINAPRVDFPVLQPQSGIDAVMSPEKAVAAARILGARAVIPIHYGALHRPPVYVETADAVARLLAAGASHGMAISVREPGEWFQLD</sequence>
<evidence type="ECO:0000313" key="2">
    <source>
        <dbReference type="EMBL" id="EPX57568.1"/>
    </source>
</evidence>
<reference evidence="2" key="1">
    <citation type="submission" date="2013-05" db="EMBL/GenBank/DDBJ databases">
        <title>Genome assembly of Cystobacter fuscus DSM 2262.</title>
        <authorList>
            <person name="Sharma G."/>
            <person name="Khatri I."/>
            <person name="Kaur C."/>
            <person name="Mayilraj S."/>
            <person name="Subramanian S."/>
        </authorList>
    </citation>
    <scope>NUCLEOTIDE SEQUENCE [LARGE SCALE GENOMIC DNA]</scope>
    <source>
        <strain evidence="2">DSM 2262</strain>
    </source>
</reference>
<dbReference type="Proteomes" id="UP000011682">
    <property type="component" value="Unassembled WGS sequence"/>
</dbReference>
<dbReference type="PANTHER" id="PTHR43546">
    <property type="entry name" value="UPF0173 METAL-DEPENDENT HYDROLASE MJ1163-RELATED"/>
    <property type="match status" value="1"/>
</dbReference>
<dbReference type="PANTHER" id="PTHR43546:SF3">
    <property type="entry name" value="UPF0173 METAL-DEPENDENT HYDROLASE MJ1163"/>
    <property type="match status" value="1"/>
</dbReference>
<keyword evidence="3" id="KW-1185">Reference proteome</keyword>
<feature type="domain" description="Metallo-beta-lactamase" evidence="1">
    <location>
        <begin position="62"/>
        <end position="120"/>
    </location>
</feature>
<name>S9QM29_CYSF2</name>
<dbReference type="eggNOG" id="COG2220">
    <property type="taxonomic scope" value="Bacteria"/>
</dbReference>
<dbReference type="EMBL" id="ANAH02000039">
    <property type="protein sequence ID" value="EPX57568.1"/>
    <property type="molecule type" value="Genomic_DNA"/>
</dbReference>
<dbReference type="InterPro" id="IPR050114">
    <property type="entry name" value="UPF0173_UPF0282_UlaG_hydrolase"/>
</dbReference>
<dbReference type="Pfam" id="PF12706">
    <property type="entry name" value="Lactamase_B_2"/>
    <property type="match status" value="1"/>
</dbReference>
<dbReference type="OrthoDB" id="9805728at2"/>
<protein>
    <recommendedName>
        <fullName evidence="1">Metallo-beta-lactamase domain-containing protein</fullName>
    </recommendedName>
</protein>
<gene>
    <name evidence="2" type="ORF">D187_004917</name>
</gene>
<organism evidence="2 3">
    <name type="scientific">Cystobacter fuscus (strain ATCC 25194 / DSM 2262 / NBRC 100088 / M29)</name>
    <dbReference type="NCBI Taxonomy" id="1242864"/>
    <lineage>
        <taxon>Bacteria</taxon>
        <taxon>Pseudomonadati</taxon>
        <taxon>Myxococcota</taxon>
        <taxon>Myxococcia</taxon>
        <taxon>Myxococcales</taxon>
        <taxon>Cystobacterineae</taxon>
        <taxon>Archangiaceae</taxon>
        <taxon>Cystobacter</taxon>
    </lineage>
</organism>
<dbReference type="SUPFAM" id="SSF56281">
    <property type="entry name" value="Metallo-hydrolase/oxidoreductase"/>
    <property type="match status" value="1"/>
</dbReference>
<dbReference type="Gene3D" id="3.60.15.10">
    <property type="entry name" value="Ribonuclease Z/Hydroxyacylglutathione hydrolase-like"/>
    <property type="match status" value="1"/>
</dbReference>
<comment type="caution">
    <text evidence="2">The sequence shown here is derived from an EMBL/GenBank/DDBJ whole genome shotgun (WGS) entry which is preliminary data.</text>
</comment>